<dbReference type="Proteomes" id="UP000198432">
    <property type="component" value="Unassembled WGS sequence"/>
</dbReference>
<dbReference type="InterPro" id="IPR026444">
    <property type="entry name" value="Secre_tail"/>
</dbReference>
<protein>
    <submittedName>
        <fullName evidence="1">Por secretion system C-terminal sorting domain-containing protein</fullName>
    </submittedName>
</protein>
<evidence type="ECO:0000313" key="2">
    <source>
        <dbReference type="Proteomes" id="UP000198432"/>
    </source>
</evidence>
<dbReference type="RefSeq" id="WP_106219128.1">
    <property type="nucleotide sequence ID" value="NZ_FZOQ01000013.1"/>
</dbReference>
<dbReference type="AlphaFoldDB" id="A0A239HD24"/>
<dbReference type="NCBIfam" id="TIGR04183">
    <property type="entry name" value="Por_Secre_tail"/>
    <property type="match status" value="1"/>
</dbReference>
<keyword evidence="2" id="KW-1185">Reference proteome</keyword>
<sequence length="132" mass="14293">MKAHLYTMAIAALLCLNGCKQHDPEPDYSGLQNLTYSVQQKAGSAAGGNVGISVAPNPFVHEVKVSLYDPNTSTATISFSDERGKYTKRIAVDYVYDGISVRAAFDGMPKGVYICEVQLGGQVSRYRLIKAN</sequence>
<evidence type="ECO:0000313" key="1">
    <source>
        <dbReference type="EMBL" id="SNS79287.1"/>
    </source>
</evidence>
<dbReference type="OrthoDB" id="961206at2"/>
<accession>A0A239HD24</accession>
<gene>
    <name evidence="1" type="ORF">SAMN06296052_11395</name>
</gene>
<reference evidence="2" key="1">
    <citation type="submission" date="2017-06" db="EMBL/GenBank/DDBJ databases">
        <authorList>
            <person name="Varghese N."/>
            <person name="Submissions S."/>
        </authorList>
    </citation>
    <scope>NUCLEOTIDE SEQUENCE [LARGE SCALE GENOMIC DNA]</scope>
    <source>
        <strain evidence="2">NKM1</strain>
    </source>
</reference>
<proteinExistence type="predicted"/>
<name>A0A239HD24_9BACT</name>
<dbReference type="EMBL" id="FZOQ01000013">
    <property type="protein sequence ID" value="SNS79287.1"/>
    <property type="molecule type" value="Genomic_DNA"/>
</dbReference>
<organism evidence="1 2">
    <name type="scientific">Pontibacter ummariensis</name>
    <dbReference type="NCBI Taxonomy" id="1610492"/>
    <lineage>
        <taxon>Bacteria</taxon>
        <taxon>Pseudomonadati</taxon>
        <taxon>Bacteroidota</taxon>
        <taxon>Cytophagia</taxon>
        <taxon>Cytophagales</taxon>
        <taxon>Hymenobacteraceae</taxon>
        <taxon>Pontibacter</taxon>
    </lineage>
</organism>